<organism evidence="3 4">
    <name type="scientific">Nyssa sinensis</name>
    <dbReference type="NCBI Taxonomy" id="561372"/>
    <lineage>
        <taxon>Eukaryota</taxon>
        <taxon>Viridiplantae</taxon>
        <taxon>Streptophyta</taxon>
        <taxon>Embryophyta</taxon>
        <taxon>Tracheophyta</taxon>
        <taxon>Spermatophyta</taxon>
        <taxon>Magnoliopsida</taxon>
        <taxon>eudicotyledons</taxon>
        <taxon>Gunneridae</taxon>
        <taxon>Pentapetalae</taxon>
        <taxon>asterids</taxon>
        <taxon>Cornales</taxon>
        <taxon>Nyssaceae</taxon>
        <taxon>Nyssa</taxon>
    </lineage>
</organism>
<dbReference type="AlphaFoldDB" id="A0A5J4ZUT9"/>
<dbReference type="Proteomes" id="UP000325577">
    <property type="component" value="Linkage Group LG5"/>
</dbReference>
<evidence type="ECO:0000256" key="1">
    <source>
        <dbReference type="SAM" id="Phobius"/>
    </source>
</evidence>
<sequence length="259" mass="28772">MSKGEGKRNNKKCLAYVAAFVVFQTAIITLFALTVMKIKSPKVRFGAVSVDNFSTGNTNSPSLSMRLVTQFAVKNTNFGHFKYDNSTVTILYGGSPVGEAFIPRGRAKARQTRRFNVTVDISFAQLSGNPNLTNDINSGFLTLTSQARLSGKVQLMKVIKKNKSGNMRVCGHDMGVGKVDGFEGMMGGMRWKGIKLRSTITHRGSKKRIRWRSFQVEIHSQRKVASVYSVRKKRRLRMGKRGAGMGLRGNRLGFGKLMH</sequence>
<keyword evidence="1" id="KW-0812">Transmembrane</keyword>
<protein>
    <recommendedName>
        <fullName evidence="2">Late embryogenesis abundant protein LEA-2 subgroup domain-containing protein</fullName>
    </recommendedName>
</protein>
<dbReference type="PANTHER" id="PTHR31852">
    <property type="entry name" value="LATE EMBRYOGENESIS ABUNDANT (LEA) HYDROXYPROLINE-RICH GLYCOPROTEIN FAMILY"/>
    <property type="match status" value="1"/>
</dbReference>
<dbReference type="EMBL" id="CM018048">
    <property type="protein sequence ID" value="KAA8520887.1"/>
    <property type="molecule type" value="Genomic_DNA"/>
</dbReference>
<dbReference type="OrthoDB" id="1894389at2759"/>
<dbReference type="InterPro" id="IPR004864">
    <property type="entry name" value="LEA_2"/>
</dbReference>
<dbReference type="Gene3D" id="2.60.40.1820">
    <property type="match status" value="1"/>
</dbReference>
<reference evidence="3 4" key="1">
    <citation type="submission" date="2019-09" db="EMBL/GenBank/DDBJ databases">
        <title>A chromosome-level genome assembly of the Chinese tupelo Nyssa sinensis.</title>
        <authorList>
            <person name="Yang X."/>
            <person name="Kang M."/>
            <person name="Yang Y."/>
            <person name="Xiong H."/>
            <person name="Wang M."/>
            <person name="Zhang Z."/>
            <person name="Wang Z."/>
            <person name="Wu H."/>
            <person name="Ma T."/>
            <person name="Liu J."/>
            <person name="Xi Z."/>
        </authorList>
    </citation>
    <scope>NUCLEOTIDE SEQUENCE [LARGE SCALE GENOMIC DNA]</scope>
    <source>
        <strain evidence="3">J267</strain>
        <tissue evidence="3">Leaf</tissue>
    </source>
</reference>
<evidence type="ECO:0000313" key="3">
    <source>
        <dbReference type="EMBL" id="KAA8520887.1"/>
    </source>
</evidence>
<evidence type="ECO:0000259" key="2">
    <source>
        <dbReference type="Pfam" id="PF03168"/>
    </source>
</evidence>
<accession>A0A5J4ZUT9</accession>
<keyword evidence="1" id="KW-1133">Transmembrane helix</keyword>
<keyword evidence="1" id="KW-0472">Membrane</keyword>
<gene>
    <name evidence="3" type="ORF">F0562_011560</name>
</gene>
<name>A0A5J4ZUT9_9ASTE</name>
<feature type="domain" description="Late embryogenesis abundant protein LEA-2 subgroup" evidence="2">
    <location>
        <begin position="71"/>
        <end position="163"/>
    </location>
</feature>
<feature type="transmembrane region" description="Helical" evidence="1">
    <location>
        <begin position="14"/>
        <end position="35"/>
    </location>
</feature>
<evidence type="ECO:0000313" key="4">
    <source>
        <dbReference type="Proteomes" id="UP000325577"/>
    </source>
</evidence>
<dbReference type="InterPro" id="IPR055301">
    <property type="entry name" value="Lea14-like_2"/>
</dbReference>
<keyword evidence="4" id="KW-1185">Reference proteome</keyword>
<dbReference type="Pfam" id="PF03168">
    <property type="entry name" value="LEA_2"/>
    <property type="match status" value="1"/>
</dbReference>
<proteinExistence type="predicted"/>